<name>A0A0P1B4Q6_PLAHL</name>
<dbReference type="RefSeq" id="XP_024586121.1">
    <property type="nucleotide sequence ID" value="XM_024720975.1"/>
</dbReference>
<reference evidence="3" key="1">
    <citation type="submission" date="2014-09" db="EMBL/GenBank/DDBJ databases">
        <authorList>
            <person name="Sharma Rahul"/>
            <person name="Thines Marco"/>
        </authorList>
    </citation>
    <scope>NUCLEOTIDE SEQUENCE [LARGE SCALE GENOMIC DNA]</scope>
</reference>
<dbReference type="EMBL" id="CCYD01003090">
    <property type="protein sequence ID" value="CEG49752.1"/>
    <property type="molecule type" value="Genomic_DNA"/>
</dbReference>
<feature type="region of interest" description="Disordered" evidence="1">
    <location>
        <begin position="76"/>
        <end position="103"/>
    </location>
</feature>
<dbReference type="Proteomes" id="UP000054928">
    <property type="component" value="Unassembled WGS sequence"/>
</dbReference>
<sequence length="103" mass="11953">MRKNDVRFPFGCSRNFVVVNTTICALNYAVAPCIQHQSRFSFFNYVYRQFLTALSCHRSMGHRHNQSRKAMRMIAPTTRRSDQFAGNPAAPLSRYSHPQRAQK</sequence>
<evidence type="ECO:0000313" key="2">
    <source>
        <dbReference type="EMBL" id="CEG49752.1"/>
    </source>
</evidence>
<dbReference type="GeneID" id="36402554"/>
<accession>A0A0P1B4Q6</accession>
<proteinExistence type="predicted"/>
<dbReference type="AlphaFoldDB" id="A0A0P1B4Q6"/>
<organism evidence="2 3">
    <name type="scientific">Plasmopara halstedii</name>
    <name type="common">Downy mildew of sunflower</name>
    <dbReference type="NCBI Taxonomy" id="4781"/>
    <lineage>
        <taxon>Eukaryota</taxon>
        <taxon>Sar</taxon>
        <taxon>Stramenopiles</taxon>
        <taxon>Oomycota</taxon>
        <taxon>Peronosporomycetes</taxon>
        <taxon>Peronosporales</taxon>
        <taxon>Peronosporaceae</taxon>
        <taxon>Plasmopara</taxon>
    </lineage>
</organism>
<protein>
    <submittedName>
        <fullName evidence="2">Uncharacterized protein</fullName>
    </submittedName>
</protein>
<evidence type="ECO:0000313" key="3">
    <source>
        <dbReference type="Proteomes" id="UP000054928"/>
    </source>
</evidence>
<keyword evidence="3" id="KW-1185">Reference proteome</keyword>
<evidence type="ECO:0000256" key="1">
    <source>
        <dbReference type="SAM" id="MobiDB-lite"/>
    </source>
</evidence>